<reference evidence="2 3" key="1">
    <citation type="submission" date="2024-07" db="EMBL/GenBank/DDBJ databases">
        <title>Marimonas sp.nov., isolated from tidal-flat sediment.</title>
        <authorList>
            <person name="Jayan J.N."/>
            <person name="Lee S.S."/>
        </authorList>
    </citation>
    <scope>NUCLEOTIDE SEQUENCE [LARGE SCALE GENOMIC DNA]</scope>
    <source>
        <strain evidence="2 3">MJW-29</strain>
    </source>
</reference>
<comment type="caution">
    <text evidence="2">The sequence shown here is derived from an EMBL/GenBank/DDBJ whole genome shotgun (WGS) entry which is preliminary data.</text>
</comment>
<keyword evidence="3" id="KW-1185">Reference proteome</keyword>
<organism evidence="2 3">
    <name type="scientific">Sulfitobacter sediminis</name>
    <dbReference type="NCBI Taxonomy" id="3234186"/>
    <lineage>
        <taxon>Bacteria</taxon>
        <taxon>Pseudomonadati</taxon>
        <taxon>Pseudomonadota</taxon>
        <taxon>Alphaproteobacteria</taxon>
        <taxon>Rhodobacterales</taxon>
        <taxon>Roseobacteraceae</taxon>
        <taxon>Sulfitobacter</taxon>
    </lineage>
</organism>
<evidence type="ECO:0000256" key="1">
    <source>
        <dbReference type="SAM" id="Phobius"/>
    </source>
</evidence>
<dbReference type="Proteomes" id="UP001556098">
    <property type="component" value="Unassembled WGS sequence"/>
</dbReference>
<evidence type="ECO:0000313" key="3">
    <source>
        <dbReference type="Proteomes" id="UP001556098"/>
    </source>
</evidence>
<keyword evidence="1" id="KW-0472">Membrane</keyword>
<protein>
    <recommendedName>
        <fullName evidence="4">TVP38/TMEM64 family membrane protein</fullName>
    </recommendedName>
</protein>
<proteinExistence type="predicted"/>
<keyword evidence="1" id="KW-1133">Transmembrane helix</keyword>
<feature type="transmembrane region" description="Helical" evidence="1">
    <location>
        <begin position="160"/>
        <end position="185"/>
    </location>
</feature>
<dbReference type="EMBL" id="JBFNXX010000014">
    <property type="protein sequence ID" value="MEW9921253.1"/>
    <property type="molecule type" value="Genomic_DNA"/>
</dbReference>
<evidence type="ECO:0000313" key="2">
    <source>
        <dbReference type="EMBL" id="MEW9921253.1"/>
    </source>
</evidence>
<name>A0ABV3RT73_9RHOB</name>
<feature type="transmembrane region" description="Helical" evidence="1">
    <location>
        <begin position="47"/>
        <end position="68"/>
    </location>
</feature>
<keyword evidence="1" id="KW-0812">Transmembrane</keyword>
<feature type="transmembrane region" description="Helical" evidence="1">
    <location>
        <begin position="191"/>
        <end position="214"/>
    </location>
</feature>
<feature type="transmembrane region" description="Helical" evidence="1">
    <location>
        <begin position="15"/>
        <end position="35"/>
    </location>
</feature>
<feature type="transmembrane region" description="Helical" evidence="1">
    <location>
        <begin position="88"/>
        <end position="113"/>
    </location>
</feature>
<gene>
    <name evidence="2" type="ORF">AB2B41_16700</name>
</gene>
<accession>A0ABV3RT73</accession>
<evidence type="ECO:0008006" key="4">
    <source>
        <dbReference type="Google" id="ProtNLM"/>
    </source>
</evidence>
<dbReference type="RefSeq" id="WP_367878956.1">
    <property type="nucleotide sequence ID" value="NZ_JBFNXX010000014.1"/>
</dbReference>
<sequence>MRALLKRLWAAPRAFALYVTLLAAGWIAGETFLSVTIPEMRPMNEPLIHRLVMGSLVLFVVTAAIPFVPGAEIGFALLLMFGGKASPIVYAGMVGALVLSFSIARFVPLHSLARLSFWLRLRRTASFVDALAKTPRHERPKMISEKLNSRLSHLAVRNRYVVLALLLNLPVNSVIGGGGGLAFMAGLSGIYSFWAFLITVLIAVAPFPLMFVVLEL</sequence>